<accession>A0A916QK89</accession>
<organism evidence="2 3">
    <name type="scientific">Pseudohongiella nitratireducens</name>
    <dbReference type="NCBI Taxonomy" id="1768907"/>
    <lineage>
        <taxon>Bacteria</taxon>
        <taxon>Pseudomonadati</taxon>
        <taxon>Pseudomonadota</taxon>
        <taxon>Gammaproteobacteria</taxon>
        <taxon>Pseudomonadales</taxon>
        <taxon>Pseudohongiellaceae</taxon>
        <taxon>Pseudohongiella</taxon>
    </lineage>
</organism>
<proteinExistence type="predicted"/>
<keyword evidence="1" id="KW-1133">Transmembrane helix</keyword>
<dbReference type="EMBL" id="BMIY01000008">
    <property type="protein sequence ID" value="GFZ77562.1"/>
    <property type="molecule type" value="Genomic_DNA"/>
</dbReference>
<reference evidence="2" key="1">
    <citation type="journal article" date="2014" name="Int. J. Syst. Evol. Microbiol.">
        <title>Complete genome sequence of Corynebacterium casei LMG S-19264T (=DSM 44701T), isolated from a smear-ripened cheese.</title>
        <authorList>
            <consortium name="US DOE Joint Genome Institute (JGI-PGF)"/>
            <person name="Walter F."/>
            <person name="Albersmeier A."/>
            <person name="Kalinowski J."/>
            <person name="Ruckert C."/>
        </authorList>
    </citation>
    <scope>NUCLEOTIDE SEQUENCE</scope>
    <source>
        <strain evidence="2">CGMCC 1.15425</strain>
    </source>
</reference>
<keyword evidence="1" id="KW-0472">Membrane</keyword>
<keyword evidence="3" id="KW-1185">Reference proteome</keyword>
<reference evidence="2" key="2">
    <citation type="submission" date="2020-09" db="EMBL/GenBank/DDBJ databases">
        <authorList>
            <person name="Sun Q."/>
            <person name="Zhou Y."/>
        </authorList>
    </citation>
    <scope>NUCLEOTIDE SEQUENCE</scope>
    <source>
        <strain evidence="2">CGMCC 1.15425</strain>
    </source>
</reference>
<gene>
    <name evidence="2" type="ORF">GCM10011403_20860</name>
</gene>
<evidence type="ECO:0000256" key="1">
    <source>
        <dbReference type="SAM" id="Phobius"/>
    </source>
</evidence>
<feature type="transmembrane region" description="Helical" evidence="1">
    <location>
        <begin position="32"/>
        <end position="49"/>
    </location>
</feature>
<dbReference type="Proteomes" id="UP000627715">
    <property type="component" value="Unassembled WGS sequence"/>
</dbReference>
<evidence type="ECO:0000313" key="3">
    <source>
        <dbReference type="Proteomes" id="UP000627715"/>
    </source>
</evidence>
<sequence>MNSYWLEVKINLAGFAIAVIGLIIAFKINERIGVIIVFFGILIGFHGLIEAQKKMKALIVEKYNKEHKKDKK</sequence>
<dbReference type="RefSeq" id="WP_068811770.1">
    <property type="nucleotide sequence ID" value="NZ_BMIY01000008.1"/>
</dbReference>
<evidence type="ECO:0000313" key="2">
    <source>
        <dbReference type="EMBL" id="GFZ77562.1"/>
    </source>
</evidence>
<feature type="transmembrane region" description="Helical" evidence="1">
    <location>
        <begin position="7"/>
        <end position="26"/>
    </location>
</feature>
<protein>
    <submittedName>
        <fullName evidence="2">Uncharacterized protein</fullName>
    </submittedName>
</protein>
<keyword evidence="1" id="KW-0812">Transmembrane</keyword>
<comment type="caution">
    <text evidence="2">The sequence shown here is derived from an EMBL/GenBank/DDBJ whole genome shotgun (WGS) entry which is preliminary data.</text>
</comment>
<dbReference type="AlphaFoldDB" id="A0A916QK89"/>
<name>A0A916QK89_9GAMM</name>